<dbReference type="EMBL" id="JAYWIO010000005">
    <property type="protein sequence ID" value="KAK7259556.1"/>
    <property type="molecule type" value="Genomic_DNA"/>
</dbReference>
<evidence type="ECO:0000313" key="2">
    <source>
        <dbReference type="Proteomes" id="UP001372338"/>
    </source>
</evidence>
<organism evidence="1 2">
    <name type="scientific">Crotalaria pallida</name>
    <name type="common">Smooth rattlebox</name>
    <name type="synonym">Crotalaria striata</name>
    <dbReference type="NCBI Taxonomy" id="3830"/>
    <lineage>
        <taxon>Eukaryota</taxon>
        <taxon>Viridiplantae</taxon>
        <taxon>Streptophyta</taxon>
        <taxon>Embryophyta</taxon>
        <taxon>Tracheophyta</taxon>
        <taxon>Spermatophyta</taxon>
        <taxon>Magnoliopsida</taxon>
        <taxon>eudicotyledons</taxon>
        <taxon>Gunneridae</taxon>
        <taxon>Pentapetalae</taxon>
        <taxon>rosids</taxon>
        <taxon>fabids</taxon>
        <taxon>Fabales</taxon>
        <taxon>Fabaceae</taxon>
        <taxon>Papilionoideae</taxon>
        <taxon>50 kb inversion clade</taxon>
        <taxon>genistoids sensu lato</taxon>
        <taxon>core genistoids</taxon>
        <taxon>Crotalarieae</taxon>
        <taxon>Crotalaria</taxon>
    </lineage>
</organism>
<gene>
    <name evidence="1" type="ORF">RIF29_25165</name>
</gene>
<protein>
    <submittedName>
        <fullName evidence="1">Uncharacterized protein</fullName>
    </submittedName>
</protein>
<accession>A0AAN9I3Y2</accession>
<dbReference type="AlphaFoldDB" id="A0AAN9I3Y2"/>
<name>A0AAN9I3Y2_CROPI</name>
<reference evidence="1 2" key="1">
    <citation type="submission" date="2024-01" db="EMBL/GenBank/DDBJ databases">
        <title>The genomes of 5 underutilized Papilionoideae crops provide insights into root nodulation and disease resistanc.</title>
        <authorList>
            <person name="Yuan L."/>
        </authorList>
    </citation>
    <scope>NUCLEOTIDE SEQUENCE [LARGE SCALE GENOMIC DNA]</scope>
    <source>
        <strain evidence="1">ZHUSHIDOU_FW_LH</strain>
        <tissue evidence="1">Leaf</tissue>
    </source>
</reference>
<evidence type="ECO:0000313" key="1">
    <source>
        <dbReference type="EMBL" id="KAK7259556.1"/>
    </source>
</evidence>
<dbReference type="Proteomes" id="UP001372338">
    <property type="component" value="Unassembled WGS sequence"/>
</dbReference>
<comment type="caution">
    <text evidence="1">The sequence shown here is derived from an EMBL/GenBank/DDBJ whole genome shotgun (WGS) entry which is preliminary data.</text>
</comment>
<proteinExistence type="predicted"/>
<keyword evidence="2" id="KW-1185">Reference proteome</keyword>
<sequence length="69" mass="7609">MAAEGFVPDHRCAYNQTEDSDANIISKIEPLEDSVGEVGLNPDELVIRCDKVSLLCEKDRIKDAGWGCE</sequence>